<evidence type="ECO:0000256" key="6">
    <source>
        <dbReference type="ARBA" id="ARBA00022833"/>
    </source>
</evidence>
<dbReference type="EMBL" id="JADINH010000205">
    <property type="protein sequence ID" value="MBO8416763.1"/>
    <property type="molecule type" value="Genomic_DNA"/>
</dbReference>
<evidence type="ECO:0000313" key="11">
    <source>
        <dbReference type="Proteomes" id="UP000823631"/>
    </source>
</evidence>
<sequence>MQRADKQALRNLAANDRLTAQFIELTAVDTKSDESRSCLPSTDGQLELAKKLQELCQSLAAKCTPQGSVNLTSKGALLIHLPPAQGCEQAPALVVLAHLDTAPDCSGAGVSPALVTAYQGQGIELENGLILDDKICPELAAHIGDDIIVTDGRTLLGADDKAGCAVMLELLKRIADGQITHGSLYMVFTVDEEIGRSFDSVPLDLIKADFAVTIDGCELGELDVATFNALSCQVSIKGRSIHTGSACGKLINALKIASEFVSQLPQNEAPETTSGLEGFYHPYHIAGGVEQASVSLILRDFDMSGLNARREFVQNICKRLNERYGEERVSAEFYLQYRNFAEVLKQSPGVLRLCREAYARAGVEVHENHVRGGTDGSNLSYAGLPCPNIFTGALNCHGPYECLPVPSLHKSLACVQALVKLTAKEDRSALFAKDAEDGK</sequence>
<dbReference type="GO" id="GO:0045148">
    <property type="term" value="F:tripeptide aminopeptidase activity"/>
    <property type="evidence" value="ECO:0007669"/>
    <property type="project" value="UniProtKB-UniRule"/>
</dbReference>
<keyword evidence="6" id="KW-0862">Zinc</keyword>
<dbReference type="Pfam" id="PF01546">
    <property type="entry name" value="Peptidase_M20"/>
    <property type="match status" value="1"/>
</dbReference>
<dbReference type="NCBIfam" id="NF009920">
    <property type="entry name" value="PRK13381.1"/>
    <property type="match status" value="1"/>
</dbReference>
<dbReference type="InterPro" id="IPR036264">
    <property type="entry name" value="Bact_exopeptidase_dim_dom"/>
</dbReference>
<evidence type="ECO:0000259" key="9">
    <source>
        <dbReference type="Pfam" id="PF07687"/>
    </source>
</evidence>
<evidence type="ECO:0000313" key="10">
    <source>
        <dbReference type="EMBL" id="MBO8416763.1"/>
    </source>
</evidence>
<accession>A0A9D9DE29</accession>
<dbReference type="AlphaFoldDB" id="A0A9D9DE29"/>
<dbReference type="PANTHER" id="PTHR42994">
    <property type="entry name" value="PEPTIDASE T"/>
    <property type="match status" value="1"/>
</dbReference>
<evidence type="ECO:0000256" key="1">
    <source>
        <dbReference type="ARBA" id="ARBA00001947"/>
    </source>
</evidence>
<dbReference type="PROSITE" id="PS00759">
    <property type="entry name" value="ARGE_DAPE_CPG2_2"/>
    <property type="match status" value="1"/>
</dbReference>
<comment type="caution">
    <text evidence="10">The sequence shown here is derived from an EMBL/GenBank/DDBJ whole genome shotgun (WGS) entry which is preliminary data.</text>
</comment>
<name>A0A9D9DE29_9GAMM</name>
<organism evidence="10 11">
    <name type="scientific">Candidatus Avisuccinivibrio stercorigallinarum</name>
    <dbReference type="NCBI Taxonomy" id="2840704"/>
    <lineage>
        <taxon>Bacteria</taxon>
        <taxon>Pseudomonadati</taxon>
        <taxon>Pseudomonadota</taxon>
        <taxon>Gammaproteobacteria</taxon>
        <taxon>Aeromonadales</taxon>
        <taxon>Succinivibrionaceae</taxon>
        <taxon>Succinivibrionaceae incertae sedis</taxon>
        <taxon>Candidatus Avisuccinivibrio</taxon>
    </lineage>
</organism>
<dbReference type="NCBIfam" id="NF003976">
    <property type="entry name" value="PRK05469.1"/>
    <property type="match status" value="1"/>
</dbReference>
<dbReference type="SUPFAM" id="SSF53187">
    <property type="entry name" value="Zn-dependent exopeptidases"/>
    <property type="match status" value="1"/>
</dbReference>
<reference evidence="10" key="1">
    <citation type="submission" date="2020-10" db="EMBL/GenBank/DDBJ databases">
        <authorList>
            <person name="Gilroy R."/>
        </authorList>
    </citation>
    <scope>NUCLEOTIDE SEQUENCE</scope>
    <source>
        <strain evidence="10">17213</strain>
    </source>
</reference>
<dbReference type="GO" id="GO:0008270">
    <property type="term" value="F:zinc ion binding"/>
    <property type="evidence" value="ECO:0007669"/>
    <property type="project" value="InterPro"/>
</dbReference>
<comment type="similarity">
    <text evidence="2">Belongs to the peptidase M20B family.</text>
</comment>
<feature type="domain" description="Peptidase M20 dimerisation" evidence="9">
    <location>
        <begin position="225"/>
        <end position="326"/>
    </location>
</feature>
<evidence type="ECO:0000256" key="7">
    <source>
        <dbReference type="ARBA" id="ARBA00023049"/>
    </source>
</evidence>
<gene>
    <name evidence="10" type="primary">pepT</name>
    <name evidence="10" type="ORF">IAB19_10320</name>
</gene>
<dbReference type="InterPro" id="IPR011650">
    <property type="entry name" value="Peptidase_M20_dimer"/>
</dbReference>
<dbReference type="Pfam" id="PF07687">
    <property type="entry name" value="M20_dimer"/>
    <property type="match status" value="1"/>
</dbReference>
<evidence type="ECO:0000256" key="8">
    <source>
        <dbReference type="NCBIfam" id="TIGR01882"/>
    </source>
</evidence>
<evidence type="ECO:0000256" key="2">
    <source>
        <dbReference type="ARBA" id="ARBA00009692"/>
    </source>
</evidence>
<reference evidence="10" key="2">
    <citation type="journal article" date="2021" name="PeerJ">
        <title>Extensive microbial diversity within the chicken gut microbiome revealed by metagenomics and culture.</title>
        <authorList>
            <person name="Gilroy R."/>
            <person name="Ravi A."/>
            <person name="Getino M."/>
            <person name="Pursley I."/>
            <person name="Horton D.L."/>
            <person name="Alikhan N.F."/>
            <person name="Baker D."/>
            <person name="Gharbi K."/>
            <person name="Hall N."/>
            <person name="Watson M."/>
            <person name="Adriaenssens E.M."/>
            <person name="Foster-Nyarko E."/>
            <person name="Jarju S."/>
            <person name="Secka A."/>
            <person name="Antonio M."/>
            <person name="Oren A."/>
            <person name="Chaudhuri R.R."/>
            <person name="La Ragione R."/>
            <person name="Hildebrand F."/>
            <person name="Pallen M.J."/>
        </authorList>
    </citation>
    <scope>NUCLEOTIDE SEQUENCE</scope>
    <source>
        <strain evidence="10">17213</strain>
    </source>
</reference>
<keyword evidence="4" id="KW-0479">Metal-binding</keyword>
<evidence type="ECO:0000256" key="4">
    <source>
        <dbReference type="ARBA" id="ARBA00022723"/>
    </source>
</evidence>
<dbReference type="GO" id="GO:0006508">
    <property type="term" value="P:proteolysis"/>
    <property type="evidence" value="ECO:0007669"/>
    <property type="project" value="UniProtKB-UniRule"/>
</dbReference>
<dbReference type="Proteomes" id="UP000823631">
    <property type="component" value="Unassembled WGS sequence"/>
</dbReference>
<dbReference type="Gene3D" id="3.40.630.10">
    <property type="entry name" value="Zn peptidases"/>
    <property type="match status" value="1"/>
</dbReference>
<keyword evidence="5 10" id="KW-0378">Hydrolase</keyword>
<keyword evidence="7" id="KW-0482">Metalloprotease</keyword>
<protein>
    <recommendedName>
        <fullName evidence="8">Peptidase T</fullName>
        <ecNumber evidence="8">3.4.11.4</ecNumber>
    </recommendedName>
</protein>
<dbReference type="GO" id="GO:0008237">
    <property type="term" value="F:metallopeptidase activity"/>
    <property type="evidence" value="ECO:0007669"/>
    <property type="project" value="UniProtKB-KW"/>
</dbReference>
<dbReference type="InterPro" id="IPR002933">
    <property type="entry name" value="Peptidase_M20"/>
</dbReference>
<dbReference type="NCBIfam" id="TIGR01882">
    <property type="entry name" value="peptidase-T"/>
    <property type="match status" value="1"/>
</dbReference>
<dbReference type="InterPro" id="IPR001261">
    <property type="entry name" value="ArgE/DapE_CS"/>
</dbReference>
<dbReference type="SUPFAM" id="SSF55031">
    <property type="entry name" value="Bacterial exopeptidase dimerisation domain"/>
    <property type="match status" value="1"/>
</dbReference>
<evidence type="ECO:0000256" key="3">
    <source>
        <dbReference type="ARBA" id="ARBA00022670"/>
    </source>
</evidence>
<comment type="cofactor">
    <cofactor evidence="1">
        <name>Zn(2+)</name>
        <dbReference type="ChEBI" id="CHEBI:29105"/>
    </cofactor>
</comment>
<dbReference type="PANTHER" id="PTHR42994:SF1">
    <property type="entry name" value="PEPTIDASE T"/>
    <property type="match status" value="1"/>
</dbReference>
<dbReference type="EC" id="3.4.11.4" evidence="8"/>
<keyword evidence="10" id="KW-0031">Aminopeptidase</keyword>
<dbReference type="Gene3D" id="3.30.70.360">
    <property type="match status" value="1"/>
</dbReference>
<dbReference type="GO" id="GO:0006518">
    <property type="term" value="P:peptide metabolic process"/>
    <property type="evidence" value="ECO:0007669"/>
    <property type="project" value="InterPro"/>
</dbReference>
<keyword evidence="3" id="KW-0645">Protease</keyword>
<dbReference type="InterPro" id="IPR010161">
    <property type="entry name" value="Peptidase_M20B"/>
</dbReference>
<evidence type="ECO:0000256" key="5">
    <source>
        <dbReference type="ARBA" id="ARBA00022801"/>
    </source>
</evidence>
<proteinExistence type="inferred from homology"/>